<sequence length="65" mass="6961">MRSEKQATILALLRRAVAALGARAQARRHARQQASQLGGMSEHELLDLGIGRSEVPAVLSASQAR</sequence>
<dbReference type="Pfam" id="PF06568">
    <property type="entry name" value="YjiS-like"/>
    <property type="match status" value="1"/>
</dbReference>
<keyword evidence="3" id="KW-1185">Reference proteome</keyword>
<organism evidence="2 3">
    <name type="scientific">Variovorax defluvii</name>
    <dbReference type="NCBI Taxonomy" id="913761"/>
    <lineage>
        <taxon>Bacteria</taxon>
        <taxon>Pseudomonadati</taxon>
        <taxon>Pseudomonadota</taxon>
        <taxon>Betaproteobacteria</taxon>
        <taxon>Burkholderiales</taxon>
        <taxon>Comamonadaceae</taxon>
        <taxon>Variovorax</taxon>
    </lineage>
</organism>
<evidence type="ECO:0000313" key="2">
    <source>
        <dbReference type="EMBL" id="GAA4336203.1"/>
    </source>
</evidence>
<dbReference type="Proteomes" id="UP001500975">
    <property type="component" value="Unassembled WGS sequence"/>
</dbReference>
<name>A0ABP8HA20_9BURK</name>
<reference evidence="3" key="1">
    <citation type="journal article" date="2019" name="Int. J. Syst. Evol. Microbiol.">
        <title>The Global Catalogue of Microorganisms (GCM) 10K type strain sequencing project: providing services to taxonomists for standard genome sequencing and annotation.</title>
        <authorList>
            <consortium name="The Broad Institute Genomics Platform"/>
            <consortium name="The Broad Institute Genome Sequencing Center for Infectious Disease"/>
            <person name="Wu L."/>
            <person name="Ma J."/>
        </authorList>
    </citation>
    <scope>NUCLEOTIDE SEQUENCE [LARGE SCALE GENOMIC DNA]</scope>
    <source>
        <strain evidence="3">JCM 17804</strain>
    </source>
</reference>
<accession>A0ABP8HA20</accession>
<gene>
    <name evidence="2" type="ORF">GCM10023165_13240</name>
</gene>
<dbReference type="InterPro" id="IPR009506">
    <property type="entry name" value="YjiS-like"/>
</dbReference>
<comment type="caution">
    <text evidence="2">The sequence shown here is derived from an EMBL/GenBank/DDBJ whole genome shotgun (WGS) entry which is preliminary data.</text>
</comment>
<feature type="domain" description="YjiS-like" evidence="1">
    <location>
        <begin position="22"/>
        <end position="55"/>
    </location>
</feature>
<dbReference type="RefSeq" id="WP_345536710.1">
    <property type="nucleotide sequence ID" value="NZ_BAABGJ010000010.1"/>
</dbReference>
<dbReference type="EMBL" id="BAABGJ010000010">
    <property type="protein sequence ID" value="GAA4336203.1"/>
    <property type="molecule type" value="Genomic_DNA"/>
</dbReference>
<evidence type="ECO:0000259" key="1">
    <source>
        <dbReference type="Pfam" id="PF06568"/>
    </source>
</evidence>
<protein>
    <recommendedName>
        <fullName evidence="1">YjiS-like domain-containing protein</fullName>
    </recommendedName>
</protein>
<evidence type="ECO:0000313" key="3">
    <source>
        <dbReference type="Proteomes" id="UP001500975"/>
    </source>
</evidence>
<proteinExistence type="predicted"/>